<reference evidence="7 8" key="1">
    <citation type="submission" date="2024-02" db="EMBL/GenBank/DDBJ databases">
        <title>Complete genome sequence of Pelagibacterium nitratireducens ZH15.</title>
        <authorList>
            <person name="Zhao L.H."/>
        </authorList>
    </citation>
    <scope>NUCLEOTIDE SEQUENCE [LARGE SCALE GENOMIC DNA]</scope>
    <source>
        <strain evidence="7 8">ZH15</strain>
    </source>
</reference>
<evidence type="ECO:0000256" key="5">
    <source>
        <dbReference type="SAM" id="MobiDB-lite"/>
    </source>
</evidence>
<dbReference type="RefSeq" id="WP_338609779.1">
    <property type="nucleotide sequence ID" value="NZ_CP146275.1"/>
</dbReference>
<evidence type="ECO:0000313" key="8">
    <source>
        <dbReference type="Proteomes" id="UP001369958"/>
    </source>
</evidence>
<evidence type="ECO:0000256" key="2">
    <source>
        <dbReference type="ARBA" id="ARBA00022692"/>
    </source>
</evidence>
<dbReference type="PANTHER" id="PTHR30168:SF0">
    <property type="entry name" value="INNER MEMBRANE PROTEIN"/>
    <property type="match status" value="1"/>
</dbReference>
<accession>A0ABZ2I2K4</accession>
<evidence type="ECO:0000256" key="4">
    <source>
        <dbReference type="ARBA" id="ARBA00023136"/>
    </source>
</evidence>
<organism evidence="7 8">
    <name type="scientific">Pelagibacterium nitratireducens</name>
    <dbReference type="NCBI Taxonomy" id="1046114"/>
    <lineage>
        <taxon>Bacteria</taxon>
        <taxon>Pseudomonadati</taxon>
        <taxon>Pseudomonadota</taxon>
        <taxon>Alphaproteobacteria</taxon>
        <taxon>Hyphomicrobiales</taxon>
        <taxon>Devosiaceae</taxon>
        <taxon>Pelagibacterium</taxon>
    </lineage>
</organism>
<dbReference type="EMBL" id="CP146275">
    <property type="protein sequence ID" value="WWT34037.1"/>
    <property type="molecule type" value="Genomic_DNA"/>
</dbReference>
<evidence type="ECO:0000256" key="3">
    <source>
        <dbReference type="ARBA" id="ARBA00022989"/>
    </source>
</evidence>
<comment type="subcellular location">
    <subcellularLocation>
        <location evidence="1">Membrane</location>
        <topology evidence="1">Single-pass membrane protein</topology>
    </subcellularLocation>
</comment>
<protein>
    <submittedName>
        <fullName evidence="7">Neutral zinc metallopeptidase</fullName>
    </submittedName>
</protein>
<sequence length="302" mass="32278">MKWRGRKRSSNIEDRRGASGGLFRRSSGMGGSGFRIPTGGRSGGMGIGFIVLILIVGVALGINPMSLLDGSLGTGTSGSGSVSRPLPEAGEDDLADFVAVVVQDTEDLWTEVFIENGMTYEPATVVLFTDTDQSACGLADARTGPFYCPGDQNVYIDLSFYETLRSQFGAPGDFAQAYVIAHEIGHHVQNLVGVLPEYAQAIQSMSEEEANSYSVRIELQADCYAGIWASYVGEENLLENGDIAEAINAAEQIGDDAIQRRTQGAVVPKTFTHGTSAQRQDWFERGYSSGNVGECDTFSGAI</sequence>
<keyword evidence="3 6" id="KW-1133">Transmembrane helix</keyword>
<dbReference type="PANTHER" id="PTHR30168">
    <property type="entry name" value="PUTATIVE MEMBRANE PROTEIN YPFJ"/>
    <property type="match status" value="1"/>
</dbReference>
<name>A0ABZ2I2K4_9HYPH</name>
<feature type="region of interest" description="Disordered" evidence="5">
    <location>
        <begin position="1"/>
        <end position="26"/>
    </location>
</feature>
<proteinExistence type="predicted"/>
<dbReference type="Pfam" id="PF04228">
    <property type="entry name" value="Zn_peptidase"/>
    <property type="match status" value="1"/>
</dbReference>
<evidence type="ECO:0000256" key="1">
    <source>
        <dbReference type="ARBA" id="ARBA00004167"/>
    </source>
</evidence>
<evidence type="ECO:0000313" key="7">
    <source>
        <dbReference type="EMBL" id="WWT34037.1"/>
    </source>
</evidence>
<keyword evidence="2 6" id="KW-0812">Transmembrane</keyword>
<feature type="transmembrane region" description="Helical" evidence="6">
    <location>
        <begin position="44"/>
        <end position="62"/>
    </location>
</feature>
<dbReference type="Proteomes" id="UP001369958">
    <property type="component" value="Chromosome"/>
</dbReference>
<gene>
    <name evidence="7" type="ORF">V6617_06125</name>
</gene>
<keyword evidence="4 6" id="KW-0472">Membrane</keyword>
<dbReference type="InterPro" id="IPR007343">
    <property type="entry name" value="Uncharacterised_pept_Zn_put"/>
</dbReference>
<evidence type="ECO:0000256" key="6">
    <source>
        <dbReference type="SAM" id="Phobius"/>
    </source>
</evidence>
<keyword evidence="8" id="KW-1185">Reference proteome</keyword>